<evidence type="ECO:0000313" key="1">
    <source>
        <dbReference type="EMBL" id="MPN43421.1"/>
    </source>
</evidence>
<name>A0A645HWJ2_9ZZZZ</name>
<accession>A0A645HWJ2</accession>
<reference evidence="1" key="1">
    <citation type="submission" date="2019-08" db="EMBL/GenBank/DDBJ databases">
        <authorList>
            <person name="Kucharzyk K."/>
            <person name="Murdoch R.W."/>
            <person name="Higgins S."/>
            <person name="Loffler F."/>
        </authorList>
    </citation>
    <scope>NUCLEOTIDE SEQUENCE</scope>
</reference>
<sequence>MVAAVSSTTVAVSGLATGASFTSVVAGIAAVPVTGVVPSVTVTLTAGRFPPPFTQSAPAWVKLTTPVAGSML</sequence>
<protein>
    <submittedName>
        <fullName evidence="1">Uncharacterized protein</fullName>
    </submittedName>
</protein>
<comment type="caution">
    <text evidence="1">The sequence shown here is derived from an EMBL/GenBank/DDBJ whole genome shotgun (WGS) entry which is preliminary data.</text>
</comment>
<dbReference type="EMBL" id="VSSQ01101812">
    <property type="protein sequence ID" value="MPN43421.1"/>
    <property type="molecule type" value="Genomic_DNA"/>
</dbReference>
<proteinExistence type="predicted"/>
<organism evidence="1">
    <name type="scientific">bioreactor metagenome</name>
    <dbReference type="NCBI Taxonomy" id="1076179"/>
    <lineage>
        <taxon>unclassified sequences</taxon>
        <taxon>metagenomes</taxon>
        <taxon>ecological metagenomes</taxon>
    </lineage>
</organism>
<dbReference type="AlphaFoldDB" id="A0A645HWJ2"/>
<gene>
    <name evidence="1" type="ORF">SDC9_190981</name>
</gene>